<gene>
    <name evidence="1" type="ORF">V1477_010516</name>
</gene>
<evidence type="ECO:0000313" key="1">
    <source>
        <dbReference type="EMBL" id="KAL2740046.1"/>
    </source>
</evidence>
<proteinExistence type="predicted"/>
<reference evidence="1 2" key="1">
    <citation type="journal article" date="2024" name="Ann. Entomol. Soc. Am.">
        <title>Genomic analyses of the southern and eastern yellowjacket wasps (Hymenoptera: Vespidae) reveal evolutionary signatures of social life.</title>
        <authorList>
            <person name="Catto M.A."/>
            <person name="Caine P.B."/>
            <person name="Orr S.E."/>
            <person name="Hunt B.G."/>
            <person name="Goodisman M.A.D."/>
        </authorList>
    </citation>
    <scope>NUCLEOTIDE SEQUENCE [LARGE SCALE GENOMIC DNA]</scope>
    <source>
        <strain evidence="1">232</strain>
        <tissue evidence="1">Head and thorax</tissue>
    </source>
</reference>
<keyword evidence="2" id="KW-1185">Reference proteome</keyword>
<organism evidence="1 2">
    <name type="scientific">Vespula maculifrons</name>
    <name type="common">Eastern yellow jacket</name>
    <name type="synonym">Wasp</name>
    <dbReference type="NCBI Taxonomy" id="7453"/>
    <lineage>
        <taxon>Eukaryota</taxon>
        <taxon>Metazoa</taxon>
        <taxon>Ecdysozoa</taxon>
        <taxon>Arthropoda</taxon>
        <taxon>Hexapoda</taxon>
        <taxon>Insecta</taxon>
        <taxon>Pterygota</taxon>
        <taxon>Neoptera</taxon>
        <taxon>Endopterygota</taxon>
        <taxon>Hymenoptera</taxon>
        <taxon>Apocrita</taxon>
        <taxon>Aculeata</taxon>
        <taxon>Vespoidea</taxon>
        <taxon>Vespidae</taxon>
        <taxon>Vespinae</taxon>
        <taxon>Vespula</taxon>
    </lineage>
</organism>
<sequence>MLYRDSRLRQKTTKSGLGPTLTVTSSVELWTSTRELRNIRGCHPCKHKCRVEMVAFERRRQSRVLDRTFQLLLKLCFGLRRENLEIFADAIHASINEQLIQIHDSIFGFRLKCRIKMLYRDSRLREKTTKSGLGPTLTVTSSVELWTSTRELRNFRGCLPCKLKCRLGILGFERRQQSTVLDRALQLLVQLSFGLRRENLEIFADTIHASINEQLIQIYNSFFDFSLKYRVGIVGLERRRQSTTQMQIRDTRFGETTTEYGVGPNFTVTSSVVLLTWTGELRNLRGCHPCKLKCRLGILGFERRQQSTVLDRPLQLLVQLSFGPRQENLEIFADAIHAIGFERRQQSRVFDRLLQLLVQLSFGLRQENLEIIADAIHIKMLYRHSRLRETTTKSGLGPTFTVTSKLIQIYNSVFGCGLKCRVGIVGFGRRQQIRVLERPLLLLVQLSFGLRRENLEIFADAIHASINEQLIQIYDGIFGFRLKCRVEILAFERGRQSRVLDRPLLLLVQLCFGLRRENLEVFADAIHASINEQLIQIYNSVFGCELKCRVGIVGFGRRQQSRVLDRPLLLLVQLCFGLRRENLEIFADAIHASINEQLIQIHDGIFGFRLKCRVGILGFEKRRQSQVLDRPLQLLVQLSFGLRRENLEIFADVIHAIQLSFGLLQENLEIFADAIHASINEQLIQIHDGIFGFRLKCRIKMLNRDSRLRETTTKSGLGPTLTVTSSVELWTSTRELRNFRGCLPCKLKCRVGILGFERRRQSRFLDRTLQLLVQLCCGLRRENLEIFADAIHASINEQLIQIYDSVFGCGLKCRVGIVGFGRRQEIRVLDRPLQLLVQLGFGLRRENLEIFADTIHASINEQLIEIYNSFFDFSLKYRVGIVGLERRRQSTTQMQIRDTRFRETTTKYGLGPTFTVTSSVEHWTPTRELRNLRGCHPCNRLRETTTKSGLGPTFTVTSSVDFWTSTRELRQFSRMPSIQVLTNS</sequence>
<evidence type="ECO:0000313" key="2">
    <source>
        <dbReference type="Proteomes" id="UP001607303"/>
    </source>
</evidence>
<dbReference type="AlphaFoldDB" id="A0ABD2C4S9"/>
<comment type="caution">
    <text evidence="1">The sequence shown here is derived from an EMBL/GenBank/DDBJ whole genome shotgun (WGS) entry which is preliminary data.</text>
</comment>
<protein>
    <submittedName>
        <fullName evidence="1">Uncharacterized protein</fullName>
    </submittedName>
</protein>
<dbReference type="Proteomes" id="UP001607303">
    <property type="component" value="Unassembled WGS sequence"/>
</dbReference>
<dbReference type="EMBL" id="JAYRBN010000060">
    <property type="protein sequence ID" value="KAL2740046.1"/>
    <property type="molecule type" value="Genomic_DNA"/>
</dbReference>
<accession>A0ABD2C4S9</accession>
<name>A0ABD2C4S9_VESMC</name>